<gene>
    <name evidence="2" type="ORF">J0I24_15865</name>
</gene>
<evidence type="ECO:0000313" key="2">
    <source>
        <dbReference type="EMBL" id="MBN8745748.1"/>
    </source>
</evidence>
<sequence>MDALKDSKFQSSTTKGRIQEIQSIANQFMPQRGGNQDGGGSAGNPEGSTPNAGGGQSNTN</sequence>
<evidence type="ECO:0000313" key="3">
    <source>
        <dbReference type="Proteomes" id="UP000664800"/>
    </source>
</evidence>
<dbReference type="EMBL" id="JAFKMR010000040">
    <property type="protein sequence ID" value="MBN8745748.1"/>
    <property type="molecule type" value="Genomic_DNA"/>
</dbReference>
<protein>
    <submittedName>
        <fullName evidence="2">Uncharacterized protein</fullName>
    </submittedName>
</protein>
<comment type="caution">
    <text evidence="2">The sequence shown here is derived from an EMBL/GenBank/DDBJ whole genome shotgun (WGS) entry which is preliminary data.</text>
</comment>
<evidence type="ECO:0000256" key="1">
    <source>
        <dbReference type="SAM" id="MobiDB-lite"/>
    </source>
</evidence>
<feature type="region of interest" description="Disordered" evidence="1">
    <location>
        <begin position="27"/>
        <end position="60"/>
    </location>
</feature>
<dbReference type="AlphaFoldDB" id="A0A8I1SXH6"/>
<proteinExistence type="predicted"/>
<dbReference type="Proteomes" id="UP000664800">
    <property type="component" value="Unassembled WGS sequence"/>
</dbReference>
<accession>A0A8I1SXH6</accession>
<dbReference type="RefSeq" id="WP_276732945.1">
    <property type="nucleotide sequence ID" value="NZ_JAFKMR010000040.1"/>
</dbReference>
<organism evidence="2 3">
    <name type="scientific">Thiomonas arsenitoxydans (strain DSM 22701 / CIP 110005 / 3As)</name>
    <dbReference type="NCBI Taxonomy" id="426114"/>
    <lineage>
        <taxon>Bacteria</taxon>
        <taxon>Pseudomonadati</taxon>
        <taxon>Pseudomonadota</taxon>
        <taxon>Betaproteobacteria</taxon>
        <taxon>Burkholderiales</taxon>
        <taxon>Thiomonas</taxon>
    </lineage>
</organism>
<name>A0A8I1SXH6_THIA3</name>
<reference evidence="2" key="1">
    <citation type="submission" date="2021-02" db="EMBL/GenBank/DDBJ databases">
        <title>Thiocyanate and organic carbon inputs drive convergent selection for specific autotrophic Afipia and Thiobacillus strains within complex microbiomes.</title>
        <authorList>
            <person name="Huddy R.J."/>
            <person name="Sachdeva R."/>
            <person name="Kadzinga F."/>
            <person name="Kantor R.S."/>
            <person name="Harrison S.T.L."/>
            <person name="Banfield J.F."/>
        </authorList>
    </citation>
    <scope>NUCLEOTIDE SEQUENCE</scope>
    <source>
        <strain evidence="2">SCN18_13_7_16_R3_B_64_19</strain>
    </source>
</reference>